<dbReference type="OrthoDB" id="9978173at2759"/>
<feature type="region of interest" description="Disordered" evidence="1">
    <location>
        <begin position="1"/>
        <end position="20"/>
    </location>
</feature>
<keyword evidence="3" id="KW-1185">Reference proteome</keyword>
<accession>A0A433CYU8</accession>
<reference evidence="2 3" key="1">
    <citation type="journal article" date="2018" name="New Phytol.">
        <title>Phylogenomics of Endogonaceae and evolution of mycorrhizas within Mucoromycota.</title>
        <authorList>
            <person name="Chang Y."/>
            <person name="Desiro A."/>
            <person name="Na H."/>
            <person name="Sandor L."/>
            <person name="Lipzen A."/>
            <person name="Clum A."/>
            <person name="Barry K."/>
            <person name="Grigoriev I.V."/>
            <person name="Martin F.M."/>
            <person name="Stajich J.E."/>
            <person name="Smith M.E."/>
            <person name="Bonito G."/>
            <person name="Spatafora J.W."/>
        </authorList>
    </citation>
    <scope>NUCLEOTIDE SEQUENCE [LARGE SCALE GENOMIC DNA]</scope>
    <source>
        <strain evidence="2 3">GMNB39</strain>
    </source>
</reference>
<proteinExistence type="predicted"/>
<comment type="caution">
    <text evidence="2">The sequence shown here is derived from an EMBL/GenBank/DDBJ whole genome shotgun (WGS) entry which is preliminary data.</text>
</comment>
<dbReference type="PANTHER" id="PTHR31252:SF11">
    <property type="entry name" value="DUF4419 DOMAIN-CONTAINING PROTEIN"/>
    <property type="match status" value="1"/>
</dbReference>
<name>A0A433CYU8_9FUNG</name>
<gene>
    <name evidence="2" type="ORF">BC936DRAFT_136770</name>
</gene>
<dbReference type="AlphaFoldDB" id="A0A433CYU8"/>
<evidence type="ECO:0000256" key="1">
    <source>
        <dbReference type="SAM" id="MobiDB-lite"/>
    </source>
</evidence>
<dbReference type="Pfam" id="PF14388">
    <property type="entry name" value="DUF4419"/>
    <property type="match status" value="1"/>
</dbReference>
<sequence length="416" mass="46193">MKFHQQVECNPQEAAAGRSRPQQAAAFPHLLIPFPPAVLCNLCLSPRLLSSSLHSMSTSISFKSVNLTDKVKLNADLHSHSPLQPAYPGFHLLHHSTNTPLQPNAPKPRDVLPRRPVAHGLVQAIFHAYNNHQTLCLSPDDVWLAIAQGVSTHVNKHAEKLRHLFVEHKGKKNITVKVDALRRSDTFLDWPKACDLLADEVKNHIKVPELPSLLSCDFSTSTVDTVAASRIVLLETLKEYFSYRMMLLCGIPRVVLLGTSADWQHLRHKFQELRAFEGLDLDSWFNRLGPVVENFLATYEGRPDEGFWASCVTEEYYGSGGQSTYTGWIGALFPYDKGGKILRSNCLDASDVPNGLAEVPFILDDNGHETDMRLIAGFFGCCQATLPGQNEVVVAPVVGWAVFSKDAQYIPDKPVV</sequence>
<dbReference type="PANTHER" id="PTHR31252">
    <property type="entry name" value="DUF4419 DOMAIN-CONTAINING PROTEIN"/>
    <property type="match status" value="1"/>
</dbReference>
<dbReference type="InterPro" id="IPR025533">
    <property type="entry name" value="DUF4419"/>
</dbReference>
<dbReference type="EMBL" id="RBNI01010379">
    <property type="protein sequence ID" value="RUP43760.1"/>
    <property type="molecule type" value="Genomic_DNA"/>
</dbReference>
<evidence type="ECO:0000313" key="3">
    <source>
        <dbReference type="Proteomes" id="UP000268093"/>
    </source>
</evidence>
<organism evidence="2 3">
    <name type="scientific">Jimgerdemannia flammicorona</name>
    <dbReference type="NCBI Taxonomy" id="994334"/>
    <lineage>
        <taxon>Eukaryota</taxon>
        <taxon>Fungi</taxon>
        <taxon>Fungi incertae sedis</taxon>
        <taxon>Mucoromycota</taxon>
        <taxon>Mucoromycotina</taxon>
        <taxon>Endogonomycetes</taxon>
        <taxon>Endogonales</taxon>
        <taxon>Endogonaceae</taxon>
        <taxon>Jimgerdemannia</taxon>
    </lineage>
</organism>
<dbReference type="Proteomes" id="UP000268093">
    <property type="component" value="Unassembled WGS sequence"/>
</dbReference>
<evidence type="ECO:0000313" key="2">
    <source>
        <dbReference type="EMBL" id="RUP43760.1"/>
    </source>
</evidence>
<protein>
    <submittedName>
        <fullName evidence="2">Uncharacterized protein</fullName>
    </submittedName>
</protein>